<evidence type="ECO:0000313" key="3">
    <source>
        <dbReference type="Proteomes" id="UP000437748"/>
    </source>
</evidence>
<dbReference type="InterPro" id="IPR036425">
    <property type="entry name" value="MoaB/Mog-like_dom_sf"/>
</dbReference>
<dbReference type="RefSeq" id="WP_153418766.1">
    <property type="nucleotide sequence ID" value="NZ_WFLM01000002.1"/>
</dbReference>
<dbReference type="Gene3D" id="3.90.950.20">
    <property type="entry name" value="CinA-like"/>
    <property type="match status" value="1"/>
</dbReference>
<protein>
    <recommendedName>
        <fullName evidence="1">MoaB/Mog domain-containing protein</fullName>
    </recommendedName>
</protein>
<dbReference type="PANTHER" id="PTHR13939:SF0">
    <property type="entry name" value="NMN AMIDOHYDROLASE-LIKE PROTEIN YFAY"/>
    <property type="match status" value="1"/>
</dbReference>
<dbReference type="SUPFAM" id="SSF53218">
    <property type="entry name" value="Molybdenum cofactor biosynthesis proteins"/>
    <property type="match status" value="1"/>
</dbReference>
<dbReference type="Gene3D" id="3.40.980.10">
    <property type="entry name" value="MoaB/Mog-like domain"/>
    <property type="match status" value="1"/>
</dbReference>
<dbReference type="OrthoDB" id="5288642at2"/>
<keyword evidence="3" id="KW-1185">Reference proteome</keyword>
<proteinExistence type="predicted"/>
<dbReference type="Pfam" id="PF00994">
    <property type="entry name" value="MoCF_biosynth"/>
    <property type="match status" value="1"/>
</dbReference>
<feature type="domain" description="MoaB/Mog" evidence="1">
    <location>
        <begin position="5"/>
        <end position="176"/>
    </location>
</feature>
<evidence type="ECO:0000313" key="2">
    <source>
        <dbReference type="EMBL" id="KAB8039529.1"/>
    </source>
</evidence>
<name>A0A6N6VUU8_9BACT</name>
<dbReference type="SMART" id="SM00852">
    <property type="entry name" value="MoCF_biosynth"/>
    <property type="match status" value="1"/>
</dbReference>
<accession>A0A6N6VUU8</accession>
<dbReference type="CDD" id="cd00885">
    <property type="entry name" value="cinA"/>
    <property type="match status" value="1"/>
</dbReference>
<dbReference type="InterPro" id="IPR036653">
    <property type="entry name" value="CinA-like_C"/>
</dbReference>
<dbReference type="PANTHER" id="PTHR13939">
    <property type="entry name" value="NICOTINAMIDE-NUCLEOTIDE AMIDOHYDROLASE PNCC"/>
    <property type="match status" value="1"/>
</dbReference>
<evidence type="ECO:0000259" key="1">
    <source>
        <dbReference type="SMART" id="SM00852"/>
    </source>
</evidence>
<dbReference type="SUPFAM" id="SSF142433">
    <property type="entry name" value="CinA-like"/>
    <property type="match status" value="1"/>
</dbReference>
<reference evidence="2 3" key="1">
    <citation type="submission" date="2019-10" db="EMBL/GenBank/DDBJ databases">
        <title>New species of Slilvanegrellaceae.</title>
        <authorList>
            <person name="Pitt A."/>
            <person name="Hahn M.W."/>
        </authorList>
    </citation>
    <scope>NUCLEOTIDE SEQUENCE [LARGE SCALE GENOMIC DNA]</scope>
    <source>
        <strain evidence="2 3">SP-Ram-0.45-NSY-1</strain>
    </source>
</reference>
<dbReference type="Pfam" id="PF02464">
    <property type="entry name" value="CinA"/>
    <property type="match status" value="1"/>
</dbReference>
<dbReference type="EMBL" id="WFLM01000002">
    <property type="protein sequence ID" value="KAB8039529.1"/>
    <property type="molecule type" value="Genomic_DNA"/>
</dbReference>
<comment type="caution">
    <text evidence="2">The sequence shown here is derived from an EMBL/GenBank/DDBJ whole genome shotgun (WGS) entry which is preliminary data.</text>
</comment>
<dbReference type="AlphaFoldDB" id="A0A6N6VUU8"/>
<sequence>MLSAGLLITGNEVLSAKTKDTNGPFIGMHLRKIGVSVRASMMCGDYENDLLDCLNYLAEKSDIIFMTGGLGPTSDDLTADVVAKFFNIPTEFNQVAWDACADFFIKAGRTQIPESNKKQAHLPKDCQLLPNKLGTAAGFSVTGKKFSKNVTIYSMPGVPYEMEGMFLEHVLPKLENQSHVPISLSWQVFFMGESFMQNAINIAEKNLIAKYPNASVSYQAHAYYVSYTVTLFANSDSQKKECDNYLKNEFSKEVDKAFGEHILYADERKVSSYLIYLLKQQSLSLSFCETSCAGYLSKEFSIYTHDPSIYKGSIVANSDYVKKKLLNIPEKIIHNQLENPEDLVSYLSASTLKEMNTDICLAEYGFPIDPFLKDEKSFQGFYLSIAILKDKFTNIEKIQNKISNYSWKLSELSFDNSIAVFLCFIKYNKRHVREIQQTRASLYLLCSLAKMLA</sequence>
<organism evidence="2 3">
    <name type="scientific">Silvanigrella paludirubra</name>
    <dbReference type="NCBI Taxonomy" id="2499159"/>
    <lineage>
        <taxon>Bacteria</taxon>
        <taxon>Pseudomonadati</taxon>
        <taxon>Bdellovibrionota</taxon>
        <taxon>Oligoflexia</taxon>
        <taxon>Silvanigrellales</taxon>
        <taxon>Silvanigrellaceae</taxon>
        <taxon>Silvanigrella</taxon>
    </lineage>
</organism>
<dbReference type="InterPro" id="IPR050101">
    <property type="entry name" value="CinA"/>
</dbReference>
<dbReference type="Proteomes" id="UP000437748">
    <property type="component" value="Unassembled WGS sequence"/>
</dbReference>
<dbReference type="InterPro" id="IPR001453">
    <property type="entry name" value="MoaB/Mog_dom"/>
</dbReference>
<dbReference type="InterPro" id="IPR008136">
    <property type="entry name" value="CinA_C"/>
</dbReference>
<gene>
    <name evidence="2" type="ORF">GCL60_04545</name>
</gene>